<gene>
    <name evidence="3" type="ORF">SMALB_0912</name>
</gene>
<feature type="region of interest" description="Disordered" evidence="1">
    <location>
        <begin position="54"/>
        <end position="120"/>
    </location>
</feature>
<keyword evidence="2" id="KW-0812">Transmembrane</keyword>
<organism evidence="3 4">
    <name type="scientific">Streptomyces malaysiensis</name>
    <dbReference type="NCBI Taxonomy" id="92644"/>
    <lineage>
        <taxon>Bacteria</taxon>
        <taxon>Bacillati</taxon>
        <taxon>Actinomycetota</taxon>
        <taxon>Actinomycetes</taxon>
        <taxon>Kitasatosporales</taxon>
        <taxon>Streptomycetaceae</taxon>
        <taxon>Streptomyces</taxon>
        <taxon>Streptomyces violaceusniger group</taxon>
    </lineage>
</organism>
<feature type="compositionally biased region" description="Basic and acidic residues" evidence="1">
    <location>
        <begin position="54"/>
        <end position="68"/>
    </location>
</feature>
<evidence type="ECO:0000256" key="2">
    <source>
        <dbReference type="SAM" id="Phobius"/>
    </source>
</evidence>
<feature type="transmembrane region" description="Helical" evidence="2">
    <location>
        <begin position="6"/>
        <end position="25"/>
    </location>
</feature>
<evidence type="ECO:0000313" key="4">
    <source>
        <dbReference type="Proteomes" id="UP000536624"/>
    </source>
</evidence>
<dbReference type="AlphaFoldDB" id="A0A7X5WXS8"/>
<name>A0A7X5WXS8_STRMQ</name>
<sequence>MGDVLPYLIVAGVLAVLMVFLGWVASLARRRGAMGAALRAAMASHDEAFRVTAHDSHHEIRAQAERKAPLLSPDGQWTPSHTLAGVAGPRPSGPRASRTRRGLLRRLGHRARSRPGPAGS</sequence>
<dbReference type="RefSeq" id="WP_208972864.1">
    <property type="nucleotide sequence ID" value="NZ_JAALLH010000001.1"/>
</dbReference>
<comment type="caution">
    <text evidence="3">The sequence shown here is derived from an EMBL/GenBank/DDBJ whole genome shotgun (WGS) entry which is preliminary data.</text>
</comment>
<proteinExistence type="predicted"/>
<evidence type="ECO:0000313" key="3">
    <source>
        <dbReference type="EMBL" id="NIY62988.1"/>
    </source>
</evidence>
<dbReference type="EMBL" id="JAALLH010000001">
    <property type="protein sequence ID" value="NIY62988.1"/>
    <property type="molecule type" value="Genomic_DNA"/>
</dbReference>
<evidence type="ECO:0000256" key="1">
    <source>
        <dbReference type="SAM" id="MobiDB-lite"/>
    </source>
</evidence>
<protein>
    <recommendedName>
        <fullName evidence="5">Secreted protein</fullName>
    </recommendedName>
</protein>
<reference evidence="3 4" key="1">
    <citation type="submission" date="2020-02" db="EMBL/GenBank/DDBJ databases">
        <title>Streptomyces malaysiensis DSM14702 (JHCC583434, PFL_A843) Genome sequencing and assembly.</title>
        <authorList>
            <person name="Samborskyy M."/>
        </authorList>
    </citation>
    <scope>NUCLEOTIDE SEQUENCE [LARGE SCALE GENOMIC DNA]</scope>
    <source>
        <strain evidence="3 4">DSM 14702</strain>
    </source>
</reference>
<dbReference type="Proteomes" id="UP000536624">
    <property type="component" value="Unassembled WGS sequence"/>
</dbReference>
<evidence type="ECO:0008006" key="5">
    <source>
        <dbReference type="Google" id="ProtNLM"/>
    </source>
</evidence>
<accession>A0A7X5WXS8</accession>
<feature type="compositionally biased region" description="Basic residues" evidence="1">
    <location>
        <begin position="97"/>
        <end position="113"/>
    </location>
</feature>
<keyword evidence="2" id="KW-1133">Transmembrane helix</keyword>
<keyword evidence="2" id="KW-0472">Membrane</keyword>